<dbReference type="EMBL" id="JACHLY010000001">
    <property type="protein sequence ID" value="MBB5996307.1"/>
    <property type="molecule type" value="Genomic_DNA"/>
</dbReference>
<dbReference type="Gene3D" id="3.40.50.880">
    <property type="match status" value="1"/>
</dbReference>
<feature type="domain" description="Chorismate-utilising enzyme C-terminal" evidence="6">
    <location>
        <begin position="428"/>
        <end position="682"/>
    </location>
</feature>
<evidence type="ECO:0000256" key="4">
    <source>
        <dbReference type="ARBA" id="ARBA00022962"/>
    </source>
</evidence>
<dbReference type="PRINTS" id="PR00096">
    <property type="entry name" value="GATASE"/>
</dbReference>
<proteinExistence type="inferred from homology"/>
<dbReference type="GO" id="GO:0009396">
    <property type="term" value="P:folic acid-containing compound biosynthetic process"/>
    <property type="evidence" value="ECO:0007669"/>
    <property type="project" value="InterPro"/>
</dbReference>
<dbReference type="SUPFAM" id="SSF56322">
    <property type="entry name" value="ADC synthase"/>
    <property type="match status" value="1"/>
</dbReference>
<evidence type="ECO:0000313" key="8">
    <source>
        <dbReference type="EMBL" id="MBB5996307.1"/>
    </source>
</evidence>
<dbReference type="GO" id="GO:0000162">
    <property type="term" value="P:L-tryptophan biosynthetic process"/>
    <property type="evidence" value="ECO:0007669"/>
    <property type="project" value="TreeGrafter"/>
</dbReference>
<dbReference type="EC" id="2.6.1.85" evidence="2"/>
<dbReference type="PANTHER" id="PTHR11236">
    <property type="entry name" value="AMINOBENZOATE/ANTHRANILATE SYNTHASE"/>
    <property type="match status" value="1"/>
</dbReference>
<dbReference type="NCBIfam" id="TIGR00566">
    <property type="entry name" value="trpG_papA"/>
    <property type="match status" value="1"/>
</dbReference>
<reference evidence="8 9" key="1">
    <citation type="submission" date="2020-08" db="EMBL/GenBank/DDBJ databases">
        <title>Sequencing the genomes of 1000 actinobacteria strains.</title>
        <authorList>
            <person name="Klenk H.-P."/>
        </authorList>
    </citation>
    <scope>NUCLEOTIDE SEQUENCE [LARGE SCALE GENOMIC DNA]</scope>
    <source>
        <strain evidence="8 9">DSM 44593</strain>
    </source>
</reference>
<dbReference type="GO" id="GO:0008153">
    <property type="term" value="P:4-aminobenzoate biosynthetic process"/>
    <property type="evidence" value="ECO:0007669"/>
    <property type="project" value="TreeGrafter"/>
</dbReference>
<dbReference type="PROSITE" id="PS51273">
    <property type="entry name" value="GATASE_TYPE_1"/>
    <property type="match status" value="1"/>
</dbReference>
<dbReference type="PANTHER" id="PTHR11236:SF18">
    <property type="entry name" value="AMINODEOXYCHORISMATE SYNTHASE"/>
    <property type="match status" value="1"/>
</dbReference>
<evidence type="ECO:0000256" key="1">
    <source>
        <dbReference type="ARBA" id="ARBA00005970"/>
    </source>
</evidence>
<dbReference type="GO" id="GO:0005737">
    <property type="term" value="C:cytoplasm"/>
    <property type="evidence" value="ECO:0007669"/>
    <property type="project" value="TreeGrafter"/>
</dbReference>
<evidence type="ECO:0000256" key="2">
    <source>
        <dbReference type="ARBA" id="ARBA00013139"/>
    </source>
</evidence>
<dbReference type="Pfam" id="PF00117">
    <property type="entry name" value="GATase"/>
    <property type="match status" value="1"/>
</dbReference>
<dbReference type="RefSeq" id="WP_184632352.1">
    <property type="nucleotide sequence ID" value="NZ_JACHLY010000001.1"/>
</dbReference>
<dbReference type="InterPro" id="IPR015890">
    <property type="entry name" value="Chorismate_C"/>
</dbReference>
<dbReference type="InterPro" id="IPR019999">
    <property type="entry name" value="Anth_synth_I-like"/>
</dbReference>
<dbReference type="InterPro" id="IPR017926">
    <property type="entry name" value="GATASE"/>
</dbReference>
<evidence type="ECO:0000256" key="3">
    <source>
        <dbReference type="ARBA" id="ARBA00022679"/>
    </source>
</evidence>
<dbReference type="PRINTS" id="PR00099">
    <property type="entry name" value="CPSGATASE"/>
</dbReference>
<keyword evidence="4" id="KW-0315">Glutamine amidotransferase</keyword>
<dbReference type="Proteomes" id="UP000578077">
    <property type="component" value="Unassembled WGS sequence"/>
</dbReference>
<dbReference type="AlphaFoldDB" id="A0A841DY14"/>
<evidence type="ECO:0000313" key="9">
    <source>
        <dbReference type="Proteomes" id="UP000578077"/>
    </source>
</evidence>
<keyword evidence="8" id="KW-0032">Aminotransferase</keyword>
<comment type="caution">
    <text evidence="8">The sequence shown here is derived from an EMBL/GenBank/DDBJ whole genome shotgun (WGS) entry which is preliminary data.</text>
</comment>
<dbReference type="CDD" id="cd01743">
    <property type="entry name" value="GATase1_Anthranilate_Synthase"/>
    <property type="match status" value="1"/>
</dbReference>
<dbReference type="InterPro" id="IPR029062">
    <property type="entry name" value="Class_I_gatase-like"/>
</dbReference>
<dbReference type="Gene3D" id="3.60.120.10">
    <property type="entry name" value="Anthranilate synthase"/>
    <property type="match status" value="1"/>
</dbReference>
<dbReference type="InterPro" id="IPR006221">
    <property type="entry name" value="TrpG/PapA_dom"/>
</dbReference>
<dbReference type="InterPro" id="IPR005802">
    <property type="entry name" value="ADC_synth_comp_1"/>
</dbReference>
<dbReference type="PRINTS" id="PR00097">
    <property type="entry name" value="ANTSNTHASEII"/>
</dbReference>
<name>A0A841DY14_9ACTN</name>
<dbReference type="NCBIfam" id="TIGR00553">
    <property type="entry name" value="pabB"/>
    <property type="match status" value="1"/>
</dbReference>
<dbReference type="InterPro" id="IPR005801">
    <property type="entry name" value="ADC_synthase"/>
</dbReference>
<organism evidence="8 9">
    <name type="scientific">Streptomonospora salina</name>
    <dbReference type="NCBI Taxonomy" id="104205"/>
    <lineage>
        <taxon>Bacteria</taxon>
        <taxon>Bacillati</taxon>
        <taxon>Actinomycetota</taxon>
        <taxon>Actinomycetes</taxon>
        <taxon>Streptosporangiales</taxon>
        <taxon>Nocardiopsidaceae</taxon>
        <taxon>Streptomonospora</taxon>
    </lineage>
</organism>
<dbReference type="GO" id="GO:0046820">
    <property type="term" value="F:4-amino-4-deoxychorismate synthase activity"/>
    <property type="evidence" value="ECO:0007669"/>
    <property type="project" value="UniProtKB-EC"/>
</dbReference>
<keyword evidence="9" id="KW-1185">Reference proteome</keyword>
<dbReference type="InterPro" id="IPR006805">
    <property type="entry name" value="Anth_synth_I_N"/>
</dbReference>
<keyword evidence="3 8" id="KW-0808">Transferase</keyword>
<feature type="domain" description="Glutamine amidotransferase" evidence="5">
    <location>
        <begin position="4"/>
        <end position="189"/>
    </location>
</feature>
<gene>
    <name evidence="8" type="ORF">HNR25_000058</name>
</gene>
<comment type="similarity">
    <text evidence="1">In the C-terminal section; belongs to the anthranilate synthase component I family.</text>
</comment>
<dbReference type="Pfam" id="PF04715">
    <property type="entry name" value="Anth_synt_I_N"/>
    <property type="match status" value="1"/>
</dbReference>
<evidence type="ECO:0000259" key="5">
    <source>
        <dbReference type="Pfam" id="PF00117"/>
    </source>
</evidence>
<accession>A0A841DY14</accession>
<evidence type="ECO:0000259" key="7">
    <source>
        <dbReference type="Pfam" id="PF04715"/>
    </source>
</evidence>
<dbReference type="SUPFAM" id="SSF52317">
    <property type="entry name" value="Class I glutamine amidotransferase-like"/>
    <property type="match status" value="1"/>
</dbReference>
<protein>
    <recommendedName>
        <fullName evidence="2">aminodeoxychorismate synthase</fullName>
        <ecNumber evidence="2">2.6.1.85</ecNumber>
    </recommendedName>
</protein>
<feature type="domain" description="Anthranilate synthase component I N-terminal" evidence="7">
    <location>
        <begin position="240"/>
        <end position="380"/>
    </location>
</feature>
<dbReference type="Pfam" id="PF00425">
    <property type="entry name" value="Chorismate_bind"/>
    <property type="match status" value="1"/>
</dbReference>
<evidence type="ECO:0000259" key="6">
    <source>
        <dbReference type="Pfam" id="PF00425"/>
    </source>
</evidence>
<sequence>MRILLVDNHDSYTYNLFQLIARAAGAEPDVRANDDPRLGADGALEAYAAVVVSPGPGHPARNRDLGLLGAALSSAPAVPVLGVCLGHQALVHLAGGAVALAPAARHGYLSRIRHDGSGLFAGLEQDFTAVRYHSLAARTPLPPELAATAFAEDGVVMAARHRALPRWGVQFHPESVAGEHGADLVANFLRLARESRPGAPAAAATAAGTGAAAPAAPAAHAAPAAPPEPPRVRVLDRAVDTEAAFARLYARSPHAFWLDSSRTGGPARFSFLGDAQGPGGEVLTYRTGEGAVTVTPADGPPRREPGTIFDALRRRLPARPAPPPGGLPFDFTGGYVGYFGYELKADCGGAAAHRSPAPDAVWLRCDRLIAVDHERDSTYLVARGPGAAEWAAQTRRILAALAPASDPPPGTAPAGGDADLEPLLERSREGYLTDVKECLRRLEEGESYEICLTNRMRAPAPADDLAFYRRLRRAAPAPYAALLQLGDTTVHSASPERFLRIGADAVAESRPIKGTAPRSADPGTDARRARELRIGAKTRAENLMIVDLLRNDLGRVCEVGTVDVPRFMYTESYSTVHQLVSTVRGRLRADTHPVDAVRACFPGGSMTGAPKVRTMEIIDRLENSARGVYSGALGYLSHQGTADLSIVIRTAVRRGAGLDVGAGGAVVLDSVPQEEYAEMLLKAAVPLSGG</sequence>